<evidence type="ECO:0000313" key="2">
    <source>
        <dbReference type="Proteomes" id="UP000015106"/>
    </source>
</evidence>
<accession>A0A8R7UC22</accession>
<dbReference type="EnsemblPlants" id="TuG1812G0500000814.01.T01">
    <property type="protein sequence ID" value="TuG1812G0500000814.01.T01.cds242961"/>
    <property type="gene ID" value="TuG1812G0500000814.01"/>
</dbReference>
<proteinExistence type="predicted"/>
<gene>
    <name evidence="1" type="primary">LOC125507989</name>
</gene>
<name>A0A8R7UC22_TRIUA</name>
<sequence length="101" mass="10532">MQKLHEKTLCGAAESLGSGSGSGSEQFATVSGDSFAPTVRLSHDAPSSWSMVSRSGLPLFTDDASSACSISYHETVSCFSLQACLRLMGGWCISSSSQFAL</sequence>
<reference evidence="1" key="3">
    <citation type="submission" date="2022-06" db="UniProtKB">
        <authorList>
            <consortium name="EnsemblPlants"/>
        </authorList>
    </citation>
    <scope>IDENTIFICATION</scope>
</reference>
<dbReference type="Proteomes" id="UP000015106">
    <property type="component" value="Chromosome 5"/>
</dbReference>
<protein>
    <submittedName>
        <fullName evidence="1">Uncharacterized protein</fullName>
    </submittedName>
</protein>
<dbReference type="AlphaFoldDB" id="A0A8R7UC22"/>
<reference evidence="1" key="2">
    <citation type="submission" date="2018-03" db="EMBL/GenBank/DDBJ databases">
        <title>The Triticum urartu genome reveals the dynamic nature of wheat genome evolution.</title>
        <authorList>
            <person name="Ling H."/>
            <person name="Ma B."/>
            <person name="Shi X."/>
            <person name="Liu H."/>
            <person name="Dong L."/>
            <person name="Sun H."/>
            <person name="Cao Y."/>
            <person name="Gao Q."/>
            <person name="Zheng S."/>
            <person name="Li Y."/>
            <person name="Yu Y."/>
            <person name="Du H."/>
            <person name="Qi M."/>
            <person name="Li Y."/>
            <person name="Yu H."/>
            <person name="Cui Y."/>
            <person name="Wang N."/>
            <person name="Chen C."/>
            <person name="Wu H."/>
            <person name="Zhao Y."/>
            <person name="Zhang J."/>
            <person name="Li Y."/>
            <person name="Zhou W."/>
            <person name="Zhang B."/>
            <person name="Hu W."/>
            <person name="Eijk M."/>
            <person name="Tang J."/>
            <person name="Witsenboer H."/>
            <person name="Zhao S."/>
            <person name="Li Z."/>
            <person name="Zhang A."/>
            <person name="Wang D."/>
            <person name="Liang C."/>
        </authorList>
    </citation>
    <scope>NUCLEOTIDE SEQUENCE [LARGE SCALE GENOMIC DNA]</scope>
    <source>
        <strain evidence="1">cv. G1812</strain>
    </source>
</reference>
<evidence type="ECO:0000313" key="1">
    <source>
        <dbReference type="EnsemblPlants" id="TuG1812G0500000814.01.T01.cds242961"/>
    </source>
</evidence>
<organism evidence="1 2">
    <name type="scientific">Triticum urartu</name>
    <name type="common">Red wild einkorn</name>
    <name type="synonym">Crithodium urartu</name>
    <dbReference type="NCBI Taxonomy" id="4572"/>
    <lineage>
        <taxon>Eukaryota</taxon>
        <taxon>Viridiplantae</taxon>
        <taxon>Streptophyta</taxon>
        <taxon>Embryophyta</taxon>
        <taxon>Tracheophyta</taxon>
        <taxon>Spermatophyta</taxon>
        <taxon>Magnoliopsida</taxon>
        <taxon>Liliopsida</taxon>
        <taxon>Poales</taxon>
        <taxon>Poaceae</taxon>
        <taxon>BOP clade</taxon>
        <taxon>Pooideae</taxon>
        <taxon>Triticodae</taxon>
        <taxon>Triticeae</taxon>
        <taxon>Triticinae</taxon>
        <taxon>Triticum</taxon>
    </lineage>
</organism>
<reference evidence="2" key="1">
    <citation type="journal article" date="2013" name="Nature">
        <title>Draft genome of the wheat A-genome progenitor Triticum urartu.</title>
        <authorList>
            <person name="Ling H.Q."/>
            <person name="Zhao S."/>
            <person name="Liu D."/>
            <person name="Wang J."/>
            <person name="Sun H."/>
            <person name="Zhang C."/>
            <person name="Fan H."/>
            <person name="Li D."/>
            <person name="Dong L."/>
            <person name="Tao Y."/>
            <person name="Gao C."/>
            <person name="Wu H."/>
            <person name="Li Y."/>
            <person name="Cui Y."/>
            <person name="Guo X."/>
            <person name="Zheng S."/>
            <person name="Wang B."/>
            <person name="Yu K."/>
            <person name="Liang Q."/>
            <person name="Yang W."/>
            <person name="Lou X."/>
            <person name="Chen J."/>
            <person name="Feng M."/>
            <person name="Jian J."/>
            <person name="Zhang X."/>
            <person name="Luo G."/>
            <person name="Jiang Y."/>
            <person name="Liu J."/>
            <person name="Wang Z."/>
            <person name="Sha Y."/>
            <person name="Zhang B."/>
            <person name="Wu H."/>
            <person name="Tang D."/>
            <person name="Shen Q."/>
            <person name="Xue P."/>
            <person name="Zou S."/>
            <person name="Wang X."/>
            <person name="Liu X."/>
            <person name="Wang F."/>
            <person name="Yang Y."/>
            <person name="An X."/>
            <person name="Dong Z."/>
            <person name="Zhang K."/>
            <person name="Zhang X."/>
            <person name="Luo M.C."/>
            <person name="Dvorak J."/>
            <person name="Tong Y."/>
            <person name="Wang J."/>
            <person name="Yang H."/>
            <person name="Li Z."/>
            <person name="Wang D."/>
            <person name="Zhang A."/>
            <person name="Wang J."/>
        </authorList>
    </citation>
    <scope>NUCLEOTIDE SEQUENCE</scope>
    <source>
        <strain evidence="2">cv. G1812</strain>
    </source>
</reference>
<dbReference type="Gramene" id="TuG1812G0500000814.01.T01">
    <property type="protein sequence ID" value="TuG1812G0500000814.01.T01.cds242961"/>
    <property type="gene ID" value="TuG1812G0500000814.01"/>
</dbReference>
<keyword evidence="2" id="KW-1185">Reference proteome</keyword>